<dbReference type="AlphaFoldDB" id="A0A1I8JRN6"/>
<dbReference type="Proteomes" id="UP000095280">
    <property type="component" value="Unplaced"/>
</dbReference>
<organism evidence="2 3">
    <name type="scientific">Macrostomum lignano</name>
    <dbReference type="NCBI Taxonomy" id="282301"/>
    <lineage>
        <taxon>Eukaryota</taxon>
        <taxon>Metazoa</taxon>
        <taxon>Spiralia</taxon>
        <taxon>Lophotrochozoa</taxon>
        <taxon>Platyhelminthes</taxon>
        <taxon>Rhabditophora</taxon>
        <taxon>Macrostomorpha</taxon>
        <taxon>Macrostomida</taxon>
        <taxon>Macrostomidae</taxon>
        <taxon>Macrostomum</taxon>
    </lineage>
</organism>
<reference evidence="3" key="1">
    <citation type="submission" date="2016-11" db="UniProtKB">
        <authorList>
            <consortium name="WormBaseParasite"/>
        </authorList>
    </citation>
    <scope>IDENTIFICATION</scope>
</reference>
<dbReference type="InterPro" id="IPR034751">
    <property type="entry name" value="Yippee"/>
</dbReference>
<proteinExistence type="predicted"/>
<dbReference type="PROSITE" id="PS51792">
    <property type="entry name" value="YIPPEE"/>
    <property type="match status" value="1"/>
</dbReference>
<evidence type="ECO:0000313" key="2">
    <source>
        <dbReference type="Proteomes" id="UP000095280"/>
    </source>
</evidence>
<protein>
    <submittedName>
        <fullName evidence="3">Yippee domain-containing protein</fullName>
    </submittedName>
</protein>
<evidence type="ECO:0000259" key="1">
    <source>
        <dbReference type="PROSITE" id="PS51792"/>
    </source>
</evidence>
<dbReference type="WBParaSite" id="snap_masked-unitig_41323-processed-gene-0.0-mRNA-1">
    <property type="protein sequence ID" value="snap_masked-unitig_41323-processed-gene-0.0-mRNA-1"/>
    <property type="gene ID" value="snap_masked-unitig_41323-processed-gene-0.0"/>
</dbReference>
<sequence length="70" mass="8083">QGRAYLFDRVVNDHHGPVEEAVLPHWTHSVRIFTVAKLRHNTSWTCYEHAFESSQKYKEGKFIIGTGPSD</sequence>
<name>A0A1I8JRN6_9PLAT</name>
<accession>A0A1I8JRN6</accession>
<keyword evidence="2" id="KW-1185">Reference proteome</keyword>
<evidence type="ECO:0000313" key="3">
    <source>
        <dbReference type="WBParaSite" id="snap_masked-unitig_41323-processed-gene-0.0-mRNA-1"/>
    </source>
</evidence>
<dbReference type="PANTHER" id="PTHR13848">
    <property type="entry name" value="PROTEIN YIPPEE-LIKE CG15309-RELATED"/>
    <property type="match status" value="1"/>
</dbReference>
<dbReference type="InterPro" id="IPR039058">
    <property type="entry name" value="Yippee_fam"/>
</dbReference>
<feature type="domain" description="Yippee" evidence="1">
    <location>
        <begin position="1"/>
        <end position="70"/>
    </location>
</feature>